<dbReference type="Pfam" id="PF19993">
    <property type="entry name" value="DO-GTPase2"/>
    <property type="match status" value="1"/>
</dbReference>
<accession>A0A2T0SNC6</accession>
<dbReference type="EMBL" id="PVTE01000015">
    <property type="protein sequence ID" value="PRY34920.1"/>
    <property type="molecule type" value="Genomic_DNA"/>
</dbReference>
<reference evidence="2 3" key="1">
    <citation type="submission" date="2018-03" db="EMBL/GenBank/DDBJ databases">
        <title>Genomic Encyclopedia of Archaeal and Bacterial Type Strains, Phase II (KMG-II): from individual species to whole genera.</title>
        <authorList>
            <person name="Goeker M."/>
        </authorList>
    </citation>
    <scope>NUCLEOTIDE SEQUENCE [LARGE SCALE GENOMIC DNA]</scope>
    <source>
        <strain evidence="2 3">DSM 28354</strain>
    </source>
</reference>
<feature type="domain" description="Double-GTPase 2" evidence="1">
    <location>
        <begin position="77"/>
        <end position="294"/>
    </location>
</feature>
<dbReference type="OrthoDB" id="9758568at2"/>
<dbReference type="RefSeq" id="WP_106139080.1">
    <property type="nucleotide sequence ID" value="NZ_PVTE01000015.1"/>
</dbReference>
<evidence type="ECO:0000313" key="3">
    <source>
        <dbReference type="Proteomes" id="UP000238375"/>
    </source>
</evidence>
<evidence type="ECO:0000259" key="1">
    <source>
        <dbReference type="Pfam" id="PF19993"/>
    </source>
</evidence>
<dbReference type="Proteomes" id="UP000238375">
    <property type="component" value="Unassembled WGS sequence"/>
</dbReference>
<proteinExistence type="predicted"/>
<gene>
    <name evidence="2" type="ORF">CLV58_1152</name>
</gene>
<dbReference type="Gene3D" id="3.40.50.300">
    <property type="entry name" value="P-loop containing nucleotide triphosphate hydrolases"/>
    <property type="match status" value="1"/>
</dbReference>
<organism evidence="2 3">
    <name type="scientific">Spirosoma oryzae</name>
    <dbReference type="NCBI Taxonomy" id="1469603"/>
    <lineage>
        <taxon>Bacteria</taxon>
        <taxon>Pseudomonadati</taxon>
        <taxon>Bacteroidota</taxon>
        <taxon>Cytophagia</taxon>
        <taxon>Cytophagales</taxon>
        <taxon>Cytophagaceae</taxon>
        <taxon>Spirosoma</taxon>
    </lineage>
</organism>
<comment type="caution">
    <text evidence="2">The sequence shown here is derived from an EMBL/GenBank/DDBJ whole genome shotgun (WGS) entry which is preliminary data.</text>
</comment>
<keyword evidence="3" id="KW-1185">Reference proteome</keyword>
<dbReference type="InterPro" id="IPR045528">
    <property type="entry name" value="DO-GTPase2"/>
</dbReference>
<dbReference type="SUPFAM" id="SSF52540">
    <property type="entry name" value="P-loop containing nucleoside triphosphate hydrolases"/>
    <property type="match status" value="1"/>
</dbReference>
<protein>
    <recommendedName>
        <fullName evidence="1">Double-GTPase 2 domain-containing protein</fullName>
    </recommendedName>
</protein>
<sequence length="327" mass="36430">MAKRRCNKEGCYAPNDFCLVLAGPLHEQCQYFANAGIVEAPAKTAKKLGAATAIPWTGEWLRPEQLDLLTHRGTPKIIGLVGSSGAGKTTYLAMLYSLLFNGKRIENWDFAGSYTLDGWELQAKTLQVQEDGTVRNPDATPSDKDFYSLYHFALRHDGFLHDILFADSSGEVFSKWADNVNDPAAENARWIYENAHAFLLFVDCEAIIRQRGRAGSDIIQLAEQVKSGLRSRPVVIIWSKADLAQQMRENIVEVIKRSLSENFPGAVSLEISNYSKSDSDQLCHINNVGVTKTVLDQLANPRPLHIAPAVIQTDDFFFLYRGSYGNK</sequence>
<dbReference type="AlphaFoldDB" id="A0A2T0SNC6"/>
<name>A0A2T0SNC6_9BACT</name>
<evidence type="ECO:0000313" key="2">
    <source>
        <dbReference type="EMBL" id="PRY34920.1"/>
    </source>
</evidence>
<dbReference type="InterPro" id="IPR027417">
    <property type="entry name" value="P-loop_NTPase"/>
</dbReference>